<feature type="repeat" description="WD" evidence="12">
    <location>
        <begin position="486"/>
        <end position="499"/>
    </location>
</feature>
<protein>
    <recommendedName>
        <fullName evidence="11">Nuclear distribution protein PAC1</fullName>
    </recommendedName>
    <alternativeName>
        <fullName evidence="11">Lissencephaly-1 homolog</fullName>
        <shortName evidence="11">LIS-1</shortName>
    </alternativeName>
    <alternativeName>
        <fullName evidence="11">nudF homolog</fullName>
    </alternativeName>
</protein>
<dbReference type="GO" id="GO:0048188">
    <property type="term" value="C:Set1C/COMPASS complex"/>
    <property type="evidence" value="ECO:0007669"/>
    <property type="project" value="TreeGrafter"/>
</dbReference>
<dbReference type="GO" id="GO:0000922">
    <property type="term" value="C:spindle pole"/>
    <property type="evidence" value="ECO:0007669"/>
    <property type="project" value="UniProtKB-SubCell"/>
</dbReference>
<dbReference type="InterPro" id="IPR036322">
    <property type="entry name" value="WD40_repeat_dom_sf"/>
</dbReference>
<comment type="caution">
    <text evidence="13">The sequence shown here is derived from an EMBL/GenBank/DDBJ whole genome shotgun (WGS) entry which is preliminary data.</text>
</comment>
<keyword evidence="14" id="KW-1185">Reference proteome</keyword>
<feature type="repeat" description="WD" evidence="12">
    <location>
        <begin position="208"/>
        <end position="248"/>
    </location>
</feature>
<dbReference type="InterPro" id="IPR020472">
    <property type="entry name" value="WD40_PAC1"/>
</dbReference>
<evidence type="ECO:0000256" key="6">
    <source>
        <dbReference type="ARBA" id="ARBA00022737"/>
    </source>
</evidence>
<comment type="subcellular location">
    <subcellularLocation>
        <location evidence="11">Cytoplasm</location>
        <location evidence="11">Cytoskeleton</location>
    </subcellularLocation>
    <subcellularLocation>
        <location evidence="11">Cytoplasm</location>
        <location evidence="11">Cytoskeleton</location>
        <location evidence="11">Spindle pole</location>
    </subcellularLocation>
    <text evidence="11">Localizes to the plus ends of microtubules and the mitotic spindle poles.</text>
</comment>
<dbReference type="GO" id="GO:0005737">
    <property type="term" value="C:cytoplasm"/>
    <property type="evidence" value="ECO:0007669"/>
    <property type="project" value="UniProtKB-UniRule"/>
</dbReference>
<keyword evidence="4 11" id="KW-0132">Cell division</keyword>
<dbReference type="SUPFAM" id="SSF109925">
    <property type="entry name" value="Lissencephaly-1 protein (Lis-1, PAF-AH alpha) N-terminal domain"/>
    <property type="match status" value="1"/>
</dbReference>
<dbReference type="PRINTS" id="PR00320">
    <property type="entry name" value="GPROTEINBRPT"/>
</dbReference>
<dbReference type="InterPro" id="IPR017252">
    <property type="entry name" value="Dynein_regulator_LIS1"/>
</dbReference>
<dbReference type="InterPro" id="IPR037190">
    <property type="entry name" value="LIS1_N"/>
</dbReference>
<sequence length="499" mass="55657">MPSQILTERQQTELNKAILQYLQPICSSSESNEQLFQQLSDLLLPDNANAHSNDGIVDQYLEKKWSTVLRLQKRIIDLENEITNLRSVVDVAPVTISKDRINWLPISAIQSFETPNVVNSVRLHPVLPLVYAGCNDGSINVWNFASDDNSLPEKIMKAHTRGVNKLAFSQNKIEMNKGDEPRYILASCSSDLTIKLFNASTHQHLKTLRGHEHTVSSIVFSKQNLLYSVSRDKTIKVWNVVDGTCIKSFIGHSEWVRDLDVCSGKFGDFVLTCSNDQSARLSHGQTGTGIALLIGHSHVIEAVRFLPKLSNPVIDSFIESNSDSFPSLPIELLKNEVYDQLGFKYCLTASRDNTIKLWLLPPPTQTPGRPPMPSKFNQAQAWLIANLQGHTSWVKSIQVHPNGKYIFSSSDDKTIKVWDLNGLNIDGSVGVMRSLLSHQGFVNDIDFARLAKRKEEVNGINGDANGVANNDDAVLKDVEARMRCVLVSGGTDNMVKIWK</sequence>
<dbReference type="GO" id="GO:0051301">
    <property type="term" value="P:cell division"/>
    <property type="evidence" value="ECO:0007669"/>
    <property type="project" value="UniProtKB-KW"/>
</dbReference>
<evidence type="ECO:0000256" key="2">
    <source>
        <dbReference type="ARBA" id="ARBA00022490"/>
    </source>
</evidence>
<dbReference type="GO" id="GO:0070840">
    <property type="term" value="F:dynein complex binding"/>
    <property type="evidence" value="ECO:0007669"/>
    <property type="project" value="UniProtKB-UniRule"/>
</dbReference>
<dbReference type="PIRSF" id="PIRSF037647">
    <property type="entry name" value="Dynein_regulator_Lis1"/>
    <property type="match status" value="1"/>
</dbReference>
<reference evidence="13 14" key="1">
    <citation type="submission" date="2020-12" db="EMBL/GenBank/DDBJ databases">
        <title>Effect of drift, selection, and recombination on the evolution of hybrid genomes in Candida yeast pathogens.</title>
        <authorList>
            <person name="Mixao V."/>
            <person name="Ksiezopolska E."/>
            <person name="Saus E."/>
            <person name="Boekhout T."/>
            <person name="Gacser A."/>
            <person name="Gabaldon T."/>
        </authorList>
    </citation>
    <scope>NUCLEOTIDE SEQUENCE [LARGE SCALE GENOMIC DNA]</scope>
    <source>
        <strain evidence="13 14">BP57</strain>
    </source>
</reference>
<dbReference type="GO" id="GO:0005875">
    <property type="term" value="C:microtubule associated complex"/>
    <property type="evidence" value="ECO:0007669"/>
    <property type="project" value="UniProtKB-UniRule"/>
</dbReference>
<dbReference type="Gene3D" id="2.130.10.10">
    <property type="entry name" value="YVTN repeat-like/Quinoprotein amine dehydrogenase"/>
    <property type="match status" value="1"/>
</dbReference>
<dbReference type="CDD" id="cd00200">
    <property type="entry name" value="WD40"/>
    <property type="match status" value="1"/>
</dbReference>
<dbReference type="PROSITE" id="PS50294">
    <property type="entry name" value="WD_REPEATS_REGION"/>
    <property type="match status" value="2"/>
</dbReference>
<organism evidence="13 14">
    <name type="scientific">Candida metapsilosis</name>
    <dbReference type="NCBI Taxonomy" id="273372"/>
    <lineage>
        <taxon>Eukaryota</taxon>
        <taxon>Fungi</taxon>
        <taxon>Dikarya</taxon>
        <taxon>Ascomycota</taxon>
        <taxon>Saccharomycotina</taxon>
        <taxon>Pichiomycetes</taxon>
        <taxon>Debaryomycetaceae</taxon>
        <taxon>Candida/Lodderomyces clade</taxon>
        <taxon>Candida</taxon>
    </lineage>
</organism>
<dbReference type="InterPro" id="IPR019775">
    <property type="entry name" value="WD40_repeat_CS"/>
</dbReference>
<dbReference type="HAMAP" id="MF_03141">
    <property type="entry name" value="lis1"/>
    <property type="match status" value="1"/>
</dbReference>
<evidence type="ECO:0000256" key="1">
    <source>
        <dbReference type="ARBA" id="ARBA00022448"/>
    </source>
</evidence>
<comment type="function">
    <text evidence="11">Positively regulates the activity of the minus-end directed microtubule motor protein dynein. Plays a central role in positioning the mitotic spindle at the bud neck during cell division. Targets cytoplasmic dynein to microtubule plus ends, thereby promoting dynein-mediated microtubule sliding along the bud cortex and consequently the movement of the mitotic spindle to the bud neck.</text>
</comment>
<evidence type="ECO:0000256" key="3">
    <source>
        <dbReference type="ARBA" id="ARBA00022574"/>
    </source>
</evidence>
<dbReference type="Pfam" id="PF00400">
    <property type="entry name" value="WD40"/>
    <property type="match status" value="5"/>
</dbReference>
<dbReference type="PROSITE" id="PS00678">
    <property type="entry name" value="WD_REPEATS_1"/>
    <property type="match status" value="2"/>
</dbReference>
<dbReference type="AlphaFoldDB" id="A0A8H7ZET1"/>
<dbReference type="EMBL" id="JAEOAQ010000006">
    <property type="protein sequence ID" value="KAG5418125.1"/>
    <property type="molecule type" value="Genomic_DNA"/>
</dbReference>
<proteinExistence type="inferred from homology"/>
<evidence type="ECO:0000256" key="5">
    <source>
        <dbReference type="ARBA" id="ARBA00022701"/>
    </source>
</evidence>
<evidence type="ECO:0000313" key="14">
    <source>
        <dbReference type="Proteomes" id="UP000669133"/>
    </source>
</evidence>
<dbReference type="InterPro" id="IPR001680">
    <property type="entry name" value="WD40_rpt"/>
</dbReference>
<feature type="repeat" description="WD" evidence="12">
    <location>
        <begin position="387"/>
        <end position="421"/>
    </location>
</feature>
<dbReference type="PANTHER" id="PTHR22847">
    <property type="entry name" value="WD40 REPEAT PROTEIN"/>
    <property type="match status" value="1"/>
</dbReference>
<dbReference type="GO" id="GO:0000132">
    <property type="term" value="P:establishment of mitotic spindle orientation"/>
    <property type="evidence" value="ECO:0007669"/>
    <property type="project" value="UniProtKB-UniRule"/>
</dbReference>
<dbReference type="PANTHER" id="PTHR22847:SF637">
    <property type="entry name" value="WD REPEAT DOMAIN 5B"/>
    <property type="match status" value="1"/>
</dbReference>
<dbReference type="InterPro" id="IPR015943">
    <property type="entry name" value="WD40/YVTN_repeat-like_dom_sf"/>
</dbReference>
<dbReference type="Proteomes" id="UP000669133">
    <property type="component" value="Unassembled WGS sequence"/>
</dbReference>
<evidence type="ECO:0000313" key="13">
    <source>
        <dbReference type="EMBL" id="KAG5418125.1"/>
    </source>
</evidence>
<dbReference type="SMART" id="SM00320">
    <property type="entry name" value="WD40"/>
    <property type="match status" value="7"/>
</dbReference>
<comment type="subunit">
    <text evidence="11">Self-associates. Interacts with NDL1 and dynein.</text>
</comment>
<evidence type="ECO:0000256" key="10">
    <source>
        <dbReference type="ARBA" id="ARBA00023306"/>
    </source>
</evidence>
<keyword evidence="7 11" id="KW-0498">Mitosis</keyword>
<keyword evidence="8 11" id="KW-0175">Coiled coil</keyword>
<keyword evidence="10 11" id="KW-0131">Cell cycle</keyword>
<comment type="similarity">
    <text evidence="11">Belongs to the WD repeat LIS1/nudF family.</text>
</comment>
<dbReference type="GO" id="GO:0042393">
    <property type="term" value="F:histone binding"/>
    <property type="evidence" value="ECO:0007669"/>
    <property type="project" value="TreeGrafter"/>
</dbReference>
<evidence type="ECO:0000256" key="11">
    <source>
        <dbReference type="HAMAP-Rule" id="MF_03141"/>
    </source>
</evidence>
<evidence type="ECO:0000256" key="9">
    <source>
        <dbReference type="ARBA" id="ARBA00023212"/>
    </source>
</evidence>
<evidence type="ECO:0000256" key="7">
    <source>
        <dbReference type="ARBA" id="ARBA00022776"/>
    </source>
</evidence>
<evidence type="ECO:0000256" key="8">
    <source>
        <dbReference type="ARBA" id="ARBA00023054"/>
    </source>
</evidence>
<keyword evidence="2 11" id="KW-0963">Cytoplasm</keyword>
<evidence type="ECO:0000256" key="12">
    <source>
        <dbReference type="PROSITE-ProRule" id="PRU00221"/>
    </source>
</evidence>
<evidence type="ECO:0000256" key="4">
    <source>
        <dbReference type="ARBA" id="ARBA00022618"/>
    </source>
</evidence>
<dbReference type="Gene3D" id="1.20.960.30">
    <property type="match status" value="1"/>
</dbReference>
<keyword evidence="1 11" id="KW-0813">Transport</keyword>
<keyword evidence="3 12" id="KW-0853">WD repeat</keyword>
<accession>A0A8H7ZET1</accession>
<keyword evidence="5 11" id="KW-0493">Microtubule</keyword>
<gene>
    <name evidence="11" type="primary">PAC1</name>
    <name evidence="11" type="synonym">LIS1</name>
    <name evidence="13" type="ORF">I9W82_004454</name>
</gene>
<dbReference type="GO" id="GO:0005874">
    <property type="term" value="C:microtubule"/>
    <property type="evidence" value="ECO:0007669"/>
    <property type="project" value="UniProtKB-KW"/>
</dbReference>
<dbReference type="PROSITE" id="PS50082">
    <property type="entry name" value="WD_REPEATS_2"/>
    <property type="match status" value="3"/>
</dbReference>
<dbReference type="SUPFAM" id="SSF50978">
    <property type="entry name" value="WD40 repeat-like"/>
    <property type="match status" value="1"/>
</dbReference>
<dbReference type="OrthoDB" id="10264588at2759"/>
<keyword evidence="9 11" id="KW-0206">Cytoskeleton</keyword>
<name>A0A8H7ZET1_9ASCO</name>
<dbReference type="GO" id="GO:0051012">
    <property type="term" value="P:microtubule sliding"/>
    <property type="evidence" value="ECO:0007669"/>
    <property type="project" value="UniProtKB-UniRule"/>
</dbReference>
<keyword evidence="6" id="KW-0677">Repeat</keyword>